<dbReference type="SMART" id="SM00184">
    <property type="entry name" value="RING"/>
    <property type="match status" value="1"/>
</dbReference>
<gene>
    <name evidence="7" type="ORF">VE01_02504</name>
</gene>
<dbReference type="RefSeq" id="XP_018132864.1">
    <property type="nucleotide sequence ID" value="XM_018272013.2"/>
</dbReference>
<evidence type="ECO:0000256" key="1">
    <source>
        <dbReference type="ARBA" id="ARBA00022723"/>
    </source>
</evidence>
<dbReference type="EMBL" id="KV460214">
    <property type="protein sequence ID" value="OBT99131.1"/>
    <property type="molecule type" value="Genomic_DNA"/>
</dbReference>
<evidence type="ECO:0000256" key="4">
    <source>
        <dbReference type="PROSITE-ProRule" id="PRU00175"/>
    </source>
</evidence>
<evidence type="ECO:0000256" key="3">
    <source>
        <dbReference type="ARBA" id="ARBA00022833"/>
    </source>
</evidence>
<organism evidence="7 8">
    <name type="scientific">Pseudogymnoascus verrucosus</name>
    <dbReference type="NCBI Taxonomy" id="342668"/>
    <lineage>
        <taxon>Eukaryota</taxon>
        <taxon>Fungi</taxon>
        <taxon>Dikarya</taxon>
        <taxon>Ascomycota</taxon>
        <taxon>Pezizomycotina</taxon>
        <taxon>Leotiomycetes</taxon>
        <taxon>Thelebolales</taxon>
        <taxon>Thelebolaceae</taxon>
        <taxon>Pseudogymnoascus</taxon>
    </lineage>
</organism>
<reference evidence="8" key="2">
    <citation type="journal article" date="2018" name="Nat. Commun.">
        <title>Extreme sensitivity to ultraviolet light in the fungal pathogen causing white-nose syndrome of bats.</title>
        <authorList>
            <person name="Palmer J.M."/>
            <person name="Drees K.P."/>
            <person name="Foster J.T."/>
            <person name="Lindner D.L."/>
        </authorList>
    </citation>
    <scope>NUCLEOTIDE SEQUENCE [LARGE SCALE GENOMIC DNA]</scope>
    <source>
        <strain evidence="8">UAMH 10579</strain>
    </source>
</reference>
<evidence type="ECO:0000256" key="5">
    <source>
        <dbReference type="SAM" id="MobiDB-lite"/>
    </source>
</evidence>
<dbReference type="OrthoDB" id="8062037at2759"/>
<accession>A0A1B8GTH7</accession>
<keyword evidence="3" id="KW-0862">Zinc</keyword>
<name>A0A1B8GTH7_9PEZI</name>
<dbReference type="GeneID" id="28835890"/>
<feature type="compositionally biased region" description="Basic residues" evidence="5">
    <location>
        <begin position="24"/>
        <end position="36"/>
    </location>
</feature>
<feature type="compositionally biased region" description="Pro residues" evidence="5">
    <location>
        <begin position="41"/>
        <end position="83"/>
    </location>
</feature>
<feature type="region of interest" description="Disordered" evidence="5">
    <location>
        <begin position="134"/>
        <end position="166"/>
    </location>
</feature>
<dbReference type="Gene3D" id="3.30.40.10">
    <property type="entry name" value="Zinc/RING finger domain, C3HC4 (zinc finger)"/>
    <property type="match status" value="1"/>
</dbReference>
<dbReference type="AlphaFoldDB" id="A0A1B8GTH7"/>
<dbReference type="Pfam" id="PF00097">
    <property type="entry name" value="zf-C3HC4"/>
    <property type="match status" value="1"/>
</dbReference>
<dbReference type="Proteomes" id="UP000091956">
    <property type="component" value="Unassembled WGS sequence"/>
</dbReference>
<dbReference type="InterPro" id="IPR001841">
    <property type="entry name" value="Znf_RING"/>
</dbReference>
<feature type="region of interest" description="Disordered" evidence="5">
    <location>
        <begin position="12"/>
        <end position="113"/>
    </location>
</feature>
<reference evidence="7 8" key="1">
    <citation type="submission" date="2016-03" db="EMBL/GenBank/DDBJ databases">
        <title>Comparative genomics of Pseudogymnoascus destructans, the fungus causing white-nose syndrome of bats.</title>
        <authorList>
            <person name="Palmer J.M."/>
            <person name="Drees K.P."/>
            <person name="Foster J.T."/>
            <person name="Lindner D.L."/>
        </authorList>
    </citation>
    <scope>NUCLEOTIDE SEQUENCE [LARGE SCALE GENOMIC DNA]</scope>
    <source>
        <strain evidence="7 8">UAMH 10579</strain>
    </source>
</reference>
<evidence type="ECO:0000313" key="7">
    <source>
        <dbReference type="EMBL" id="OBT99131.1"/>
    </source>
</evidence>
<keyword evidence="8" id="KW-1185">Reference proteome</keyword>
<evidence type="ECO:0000313" key="8">
    <source>
        <dbReference type="Proteomes" id="UP000091956"/>
    </source>
</evidence>
<keyword evidence="1" id="KW-0479">Metal-binding</keyword>
<dbReference type="GO" id="GO:0008270">
    <property type="term" value="F:zinc ion binding"/>
    <property type="evidence" value="ECO:0007669"/>
    <property type="project" value="UniProtKB-KW"/>
</dbReference>
<keyword evidence="2 4" id="KW-0863">Zinc-finger</keyword>
<sequence>MKFFRADFFHRYTESTKERPLTSLKRRAQAAQRRRCTMQPDRPPPSQFITPPRSPPVTPDEPPEPPAPEPTTAPTPPPAPPQPSAEIASETAPPTPPPPAAADDDPDPFDSTLEPALELSASDLACADISSKAPASVHEIEVSSSPQEASKEDEEEEKAPPGAGPKCSICHEFTGIPRCGEEEHDGRVEKVASLPCGHRFGHLCLLAWLDQDLGQTCPLCRYLHVHEECGHSVIPALADDAPPSYKGRGGRWEVPKKCMSCRVEGEPGTQMLKYQWQMEEARGMALVSMTQVPNEWAESRIQREWVRLSEETRRVEGTWREELERSWLGSQRGRCEW</sequence>
<dbReference type="STRING" id="342668.A0A1B8GTH7"/>
<evidence type="ECO:0000256" key="2">
    <source>
        <dbReference type="ARBA" id="ARBA00022771"/>
    </source>
</evidence>
<feature type="domain" description="RING-type" evidence="6">
    <location>
        <begin position="167"/>
        <end position="221"/>
    </location>
</feature>
<dbReference type="InterPro" id="IPR018957">
    <property type="entry name" value="Znf_C3HC4_RING-type"/>
</dbReference>
<dbReference type="SUPFAM" id="SSF57850">
    <property type="entry name" value="RING/U-box"/>
    <property type="match status" value="1"/>
</dbReference>
<dbReference type="InterPro" id="IPR013083">
    <property type="entry name" value="Znf_RING/FYVE/PHD"/>
</dbReference>
<protein>
    <recommendedName>
        <fullName evidence="6">RING-type domain-containing protein</fullName>
    </recommendedName>
</protein>
<proteinExistence type="predicted"/>
<dbReference type="PROSITE" id="PS50089">
    <property type="entry name" value="ZF_RING_2"/>
    <property type="match status" value="1"/>
</dbReference>
<evidence type="ECO:0000259" key="6">
    <source>
        <dbReference type="PROSITE" id="PS50089"/>
    </source>
</evidence>